<keyword evidence="3" id="KW-1185">Reference proteome</keyword>
<feature type="transmembrane region" description="Helical" evidence="1">
    <location>
        <begin position="351"/>
        <end position="372"/>
    </location>
</feature>
<evidence type="ECO:0000313" key="2">
    <source>
        <dbReference type="EMBL" id="EHO82810.1"/>
    </source>
</evidence>
<evidence type="ECO:0000313" key="3">
    <source>
        <dbReference type="Proteomes" id="UP000003233"/>
    </source>
</evidence>
<dbReference type="Proteomes" id="UP000003233">
    <property type="component" value="Unassembled WGS sequence"/>
</dbReference>
<keyword evidence="1" id="KW-0472">Membrane</keyword>
<comment type="caution">
    <text evidence="2">The sequence shown here is derived from an EMBL/GenBank/DDBJ whole genome shotgun (WGS) entry which is preliminary data.</text>
</comment>
<evidence type="ECO:0000256" key="1">
    <source>
        <dbReference type="SAM" id="Phobius"/>
    </source>
</evidence>
<dbReference type="AlphaFoldDB" id="H1PQZ7"/>
<accession>H1PQZ7</accession>
<proteinExistence type="predicted"/>
<feature type="transmembrane region" description="Helical" evidence="1">
    <location>
        <begin position="218"/>
        <end position="238"/>
    </location>
</feature>
<feature type="transmembrane region" description="Helical" evidence="1">
    <location>
        <begin position="85"/>
        <end position="103"/>
    </location>
</feature>
<organism evidence="2 3">
    <name type="scientific">Fusobacterium ulcerans 12-1B</name>
    <dbReference type="NCBI Taxonomy" id="457404"/>
    <lineage>
        <taxon>Bacteria</taxon>
        <taxon>Fusobacteriati</taxon>
        <taxon>Fusobacteriota</taxon>
        <taxon>Fusobacteriia</taxon>
        <taxon>Fusobacteriales</taxon>
        <taxon>Fusobacteriaceae</taxon>
        <taxon>Fusobacterium</taxon>
    </lineage>
</organism>
<dbReference type="PATRIC" id="fig|457404.5.peg.426"/>
<reference evidence="2 3" key="1">
    <citation type="submission" date="2012-07" db="EMBL/GenBank/DDBJ databases">
        <title>The Genome Sequence of Fusobacterium ulcerans 12_1B.</title>
        <authorList>
            <consortium name="The Broad Institute Genome Sequencing Platform"/>
            <person name="Earl A."/>
            <person name="Ward D."/>
            <person name="Feldgarden M."/>
            <person name="Gevers D."/>
            <person name="Strauss J."/>
            <person name="Ambrose C.E."/>
            <person name="Allen-Vercoe E."/>
            <person name="Walker B."/>
            <person name="Young S.K."/>
            <person name="Zeng Q."/>
            <person name="Gargeya S."/>
            <person name="Fitzgerald M."/>
            <person name="Haas B."/>
            <person name="Abouelleil A."/>
            <person name="Alvarado L."/>
            <person name="Arachchi H.M."/>
            <person name="Berlin A.M."/>
            <person name="Chapman S.B."/>
            <person name="Goldberg J."/>
            <person name="Griggs A."/>
            <person name="Gujja S."/>
            <person name="Hansen M."/>
            <person name="Howarth C."/>
            <person name="Imamovic A."/>
            <person name="Larimer J."/>
            <person name="McCowen C."/>
            <person name="Montmayeur A."/>
            <person name="Murphy C."/>
            <person name="Neiman D."/>
            <person name="Pearson M."/>
            <person name="Priest M."/>
            <person name="Roberts A."/>
            <person name="Saif S."/>
            <person name="Shea T."/>
            <person name="Sisk P."/>
            <person name="Sykes S."/>
            <person name="Wortman J."/>
            <person name="Nusbaum C."/>
            <person name="Birren B."/>
        </authorList>
    </citation>
    <scope>NUCLEOTIDE SEQUENCE [LARGE SCALE GENOMIC DNA]</scope>
    <source>
        <strain evidence="2 3">12_1B</strain>
    </source>
</reference>
<keyword evidence="1" id="KW-1133">Transmembrane helix</keyword>
<dbReference type="EMBL" id="AGWJ02000002">
    <property type="protein sequence ID" value="EHO82810.1"/>
    <property type="molecule type" value="Genomic_DNA"/>
</dbReference>
<name>H1PQZ7_9FUSO</name>
<feature type="transmembrane region" description="Helical" evidence="1">
    <location>
        <begin position="320"/>
        <end position="339"/>
    </location>
</feature>
<sequence>MKRLFLISLFILQILLYGFYNGYYFNKIVEIMIYFFPLLFCIFNYKNIKYKFLKKYQIVLIVIILLYPITTNLMFYLKIKNFLEYIKYFYNVLFIYIFPYIIVKTIPLNYKKKILNIYFLFLKINILTIFFQILLIILGKNHNFFWQYASRPAGLLVEPSFQFYFCLPLLYLNNELKLLSKKWKILLYISLICTFSVNNIILVILIEFLTLKKKKMIMNFLVMGLISVLLTIFLFSGYKLSDLKNYNFRRLENSLKLNDTSSLHRIKRPFRIFIANDKKIIGLGIKNEEKIKELIDKTNFEQNEIYKKSPLYMNGFFKELNFFGLLGTLLIQILYFGIIFKRYKYFCIGLFILRIGSGISYNSGIIIFYIILLSLENINVKESINENRINIWNKA</sequence>
<feature type="transmembrane region" description="Helical" evidence="1">
    <location>
        <begin position="58"/>
        <end position="79"/>
    </location>
</feature>
<feature type="transmembrane region" description="Helical" evidence="1">
    <location>
        <begin position="185"/>
        <end position="206"/>
    </location>
</feature>
<dbReference type="BioCyc" id="FSP457404-HMP:GTSQ-842-MONOMER"/>
<protein>
    <submittedName>
        <fullName evidence="2">Uncharacterized protein</fullName>
    </submittedName>
</protein>
<dbReference type="HOGENOM" id="CLU_697843_0_0_0"/>
<feature type="transmembrane region" description="Helical" evidence="1">
    <location>
        <begin position="115"/>
        <end position="138"/>
    </location>
</feature>
<gene>
    <name evidence="2" type="ORF">HMPREF0402_00840</name>
</gene>
<feature type="transmembrane region" description="Helical" evidence="1">
    <location>
        <begin position="28"/>
        <end position="46"/>
    </location>
</feature>
<keyword evidence="1" id="KW-0812">Transmembrane</keyword>